<dbReference type="OrthoDB" id="10384416at2759"/>
<feature type="chain" id="PRO_5040889493" description="Glycine zipper 2TM domain-containing protein" evidence="2">
    <location>
        <begin position="20"/>
        <end position="112"/>
    </location>
</feature>
<evidence type="ECO:0000313" key="4">
    <source>
        <dbReference type="Proteomes" id="UP001150925"/>
    </source>
</evidence>
<protein>
    <recommendedName>
        <fullName evidence="5">Glycine zipper 2TM domain-containing protein</fullName>
    </recommendedName>
</protein>
<proteinExistence type="predicted"/>
<comment type="caution">
    <text evidence="3">The sequence shown here is derived from an EMBL/GenBank/DDBJ whole genome shotgun (WGS) entry which is preliminary data.</text>
</comment>
<dbReference type="Proteomes" id="UP001150925">
    <property type="component" value="Unassembled WGS sequence"/>
</dbReference>
<keyword evidence="4" id="KW-1185">Reference proteome</keyword>
<evidence type="ECO:0000256" key="2">
    <source>
        <dbReference type="SAM" id="SignalP"/>
    </source>
</evidence>
<sequence length="112" mass="11500">MFKSALIIATFALASVASATQSMSYTRAPPSNRLAKREFKDYVPGIVGGAAGTYVGDKLFKNQQGLTKTAGVAATALGGSVLANYLYKKRQQSKGGNSNGQALPGAQGSIGL</sequence>
<accession>A0A9W8AKN1</accession>
<name>A0A9W8AKN1_9FUNG</name>
<evidence type="ECO:0000313" key="3">
    <source>
        <dbReference type="EMBL" id="KAJ1957406.1"/>
    </source>
</evidence>
<evidence type="ECO:0008006" key="5">
    <source>
        <dbReference type="Google" id="ProtNLM"/>
    </source>
</evidence>
<dbReference type="AlphaFoldDB" id="A0A9W8AKN1"/>
<feature type="region of interest" description="Disordered" evidence="1">
    <location>
        <begin position="91"/>
        <end position="112"/>
    </location>
</feature>
<dbReference type="EMBL" id="JANBPY010001954">
    <property type="protein sequence ID" value="KAJ1957406.1"/>
    <property type="molecule type" value="Genomic_DNA"/>
</dbReference>
<gene>
    <name evidence="3" type="ORF">IWQ62_005095</name>
</gene>
<keyword evidence="2" id="KW-0732">Signal</keyword>
<evidence type="ECO:0000256" key="1">
    <source>
        <dbReference type="SAM" id="MobiDB-lite"/>
    </source>
</evidence>
<organism evidence="3 4">
    <name type="scientific">Dispira parvispora</name>
    <dbReference type="NCBI Taxonomy" id="1520584"/>
    <lineage>
        <taxon>Eukaryota</taxon>
        <taxon>Fungi</taxon>
        <taxon>Fungi incertae sedis</taxon>
        <taxon>Zoopagomycota</taxon>
        <taxon>Kickxellomycotina</taxon>
        <taxon>Dimargaritomycetes</taxon>
        <taxon>Dimargaritales</taxon>
        <taxon>Dimargaritaceae</taxon>
        <taxon>Dispira</taxon>
    </lineage>
</organism>
<feature type="signal peptide" evidence="2">
    <location>
        <begin position="1"/>
        <end position="19"/>
    </location>
</feature>
<reference evidence="3" key="1">
    <citation type="submission" date="2022-07" db="EMBL/GenBank/DDBJ databases">
        <title>Phylogenomic reconstructions and comparative analyses of Kickxellomycotina fungi.</title>
        <authorList>
            <person name="Reynolds N.K."/>
            <person name="Stajich J.E."/>
            <person name="Barry K."/>
            <person name="Grigoriev I.V."/>
            <person name="Crous P."/>
            <person name="Smith M.E."/>
        </authorList>
    </citation>
    <scope>NUCLEOTIDE SEQUENCE</scope>
    <source>
        <strain evidence="3">RSA 1196</strain>
    </source>
</reference>